<dbReference type="Gene3D" id="3.90.550.10">
    <property type="entry name" value="Spore Coat Polysaccharide Biosynthesis Protein SpsA, Chain A"/>
    <property type="match status" value="1"/>
</dbReference>
<organism evidence="2 3">
    <name type="scientific">Chitinophaga hostae</name>
    <dbReference type="NCBI Taxonomy" id="2831022"/>
    <lineage>
        <taxon>Bacteria</taxon>
        <taxon>Pseudomonadati</taxon>
        <taxon>Bacteroidota</taxon>
        <taxon>Chitinophagia</taxon>
        <taxon>Chitinophagales</taxon>
        <taxon>Chitinophagaceae</taxon>
        <taxon>Chitinophaga</taxon>
    </lineage>
</organism>
<protein>
    <submittedName>
        <fullName evidence="2">Glycosyltransferase family 2 protein</fullName>
    </submittedName>
</protein>
<evidence type="ECO:0000259" key="1">
    <source>
        <dbReference type="Pfam" id="PF00535"/>
    </source>
</evidence>
<dbReference type="PANTHER" id="PTHR22916">
    <property type="entry name" value="GLYCOSYLTRANSFERASE"/>
    <property type="match status" value="1"/>
</dbReference>
<keyword evidence="3" id="KW-1185">Reference proteome</keyword>
<dbReference type="InterPro" id="IPR001173">
    <property type="entry name" value="Glyco_trans_2-like"/>
</dbReference>
<dbReference type="Pfam" id="PF00535">
    <property type="entry name" value="Glycos_transf_2"/>
    <property type="match status" value="1"/>
</dbReference>
<evidence type="ECO:0000313" key="2">
    <source>
        <dbReference type="EMBL" id="MBS0028610.1"/>
    </source>
</evidence>
<gene>
    <name evidence="2" type="ORF">KE626_14915</name>
</gene>
<dbReference type="RefSeq" id="WP_211973709.1">
    <property type="nucleotide sequence ID" value="NZ_CBFHAM010000075.1"/>
</dbReference>
<dbReference type="CDD" id="cd00761">
    <property type="entry name" value="Glyco_tranf_GTA_type"/>
    <property type="match status" value="1"/>
</dbReference>
<reference evidence="2 3" key="1">
    <citation type="submission" date="2021-04" db="EMBL/GenBank/DDBJ databases">
        <title>Chitinophaga sp. nov., isolated from the rhizosphere soil.</title>
        <authorList>
            <person name="He S."/>
        </authorList>
    </citation>
    <scope>NUCLEOTIDE SEQUENCE [LARGE SCALE GENOMIC DNA]</scope>
    <source>
        <strain evidence="2 3">2R12</strain>
    </source>
</reference>
<comment type="caution">
    <text evidence="2">The sequence shown here is derived from an EMBL/GenBank/DDBJ whole genome shotgun (WGS) entry which is preliminary data.</text>
</comment>
<dbReference type="PANTHER" id="PTHR22916:SF71">
    <property type="entry name" value="GLYCOSYL TRANSFERASE"/>
    <property type="match status" value="1"/>
</dbReference>
<dbReference type="Proteomes" id="UP000676386">
    <property type="component" value="Unassembled WGS sequence"/>
</dbReference>
<proteinExistence type="predicted"/>
<dbReference type="InterPro" id="IPR029044">
    <property type="entry name" value="Nucleotide-diphossugar_trans"/>
</dbReference>
<accession>A0ABS5J093</accession>
<feature type="domain" description="Glycosyltransferase 2-like" evidence="1">
    <location>
        <begin position="10"/>
        <end position="118"/>
    </location>
</feature>
<sequence length="337" mass="37971">MGGQENVDYSIVICTYNPDENVLKRCLQAVRQLNVANISTEVILVDNNSKVRVQDLPYIKEYTAGIPGLKQLFVVKQGLLYARLAAIAEAKGAQIVFFDDDNEPESEYLQELHRLNKQFPNVAAWGPGNVEVDFVDGVDDNIREVALQLFQHRTATTVGFAAIKDWQPCYPYGTGLCIKTDLCREYLQQVNQGRLTLTGRNGNKLSSGEDTQMIMLCISKGYAAGISPALRLTHIITAKRANRPYMNRLLYGTRSCYETCMVQVFPERKQMLESKLISGAKFSRQTLKKFLKTKWNRSPQKTFDLIQFIAAHASDYMALDKPLPGFVNKVLTSLKIV</sequence>
<name>A0ABS5J093_9BACT</name>
<dbReference type="EMBL" id="JAGTXB010000006">
    <property type="protein sequence ID" value="MBS0028610.1"/>
    <property type="molecule type" value="Genomic_DNA"/>
</dbReference>
<evidence type="ECO:0000313" key="3">
    <source>
        <dbReference type="Proteomes" id="UP000676386"/>
    </source>
</evidence>
<dbReference type="SUPFAM" id="SSF53448">
    <property type="entry name" value="Nucleotide-diphospho-sugar transferases"/>
    <property type="match status" value="1"/>
</dbReference>